<reference evidence="5 7" key="1">
    <citation type="submission" date="2014-04" db="EMBL/GenBank/DDBJ databases">
        <authorList>
            <consortium name="DOE Joint Genome Institute"/>
            <person name="Kuo A."/>
            <person name="Tarkka M."/>
            <person name="Buscot F."/>
            <person name="Kohler A."/>
            <person name="Nagy L.G."/>
            <person name="Floudas D."/>
            <person name="Copeland A."/>
            <person name="Barry K.W."/>
            <person name="Cichocki N."/>
            <person name="Veneault-Fourrey C."/>
            <person name="LaButti K."/>
            <person name="Lindquist E.A."/>
            <person name="Lipzen A."/>
            <person name="Lundell T."/>
            <person name="Morin E."/>
            <person name="Murat C."/>
            <person name="Sun H."/>
            <person name="Tunlid A."/>
            <person name="Henrissat B."/>
            <person name="Grigoriev I.V."/>
            <person name="Hibbett D.S."/>
            <person name="Martin F."/>
            <person name="Nordberg H.P."/>
            <person name="Cantor M.N."/>
            <person name="Hua S.X."/>
        </authorList>
    </citation>
    <scope>NUCLEOTIDE SEQUENCE [LARGE SCALE GENOMIC DNA]</scope>
    <source>
        <strain evidence="5 7">F 1598</strain>
    </source>
</reference>
<dbReference type="STRING" id="765440.A0A0C3EHZ3"/>
<dbReference type="InterPro" id="IPR001077">
    <property type="entry name" value="COMT_C"/>
</dbReference>
<dbReference type="EMBL" id="KN833115">
    <property type="protein sequence ID" value="KIM72649.1"/>
    <property type="molecule type" value="Genomic_DNA"/>
</dbReference>
<dbReference type="InterPro" id="IPR036388">
    <property type="entry name" value="WH-like_DNA-bd_sf"/>
</dbReference>
<feature type="domain" description="O-methyltransferase C-terminal" evidence="4">
    <location>
        <begin position="264"/>
        <end position="313"/>
    </location>
</feature>
<dbReference type="GO" id="GO:0008171">
    <property type="term" value="F:O-methyltransferase activity"/>
    <property type="evidence" value="ECO:0007669"/>
    <property type="project" value="InterPro"/>
</dbReference>
<dbReference type="PROSITE" id="PS51683">
    <property type="entry name" value="SAM_OMT_II"/>
    <property type="match status" value="1"/>
</dbReference>
<dbReference type="PANTHER" id="PTHR43712">
    <property type="entry name" value="PUTATIVE (AFU_ORTHOLOGUE AFUA_4G14580)-RELATED"/>
    <property type="match status" value="1"/>
</dbReference>
<dbReference type="HOGENOM" id="CLU_005533_0_1_1"/>
<name>A0A0C3EHZ3_PILCF</name>
<dbReference type="InterPro" id="IPR029063">
    <property type="entry name" value="SAM-dependent_MTases_sf"/>
</dbReference>
<evidence type="ECO:0000256" key="3">
    <source>
        <dbReference type="ARBA" id="ARBA00022691"/>
    </source>
</evidence>
<dbReference type="InterPro" id="IPR016461">
    <property type="entry name" value="COMT-like"/>
</dbReference>
<dbReference type="EMBL" id="KN833146">
    <property type="protein sequence ID" value="KIM72255.1"/>
    <property type="molecule type" value="Genomic_DNA"/>
</dbReference>
<dbReference type="GO" id="GO:0032259">
    <property type="term" value="P:methylation"/>
    <property type="evidence" value="ECO:0007669"/>
    <property type="project" value="UniProtKB-KW"/>
</dbReference>
<dbReference type="InterPro" id="IPR036390">
    <property type="entry name" value="WH_DNA-bd_sf"/>
</dbReference>
<dbReference type="SUPFAM" id="SSF46785">
    <property type="entry name" value="Winged helix' DNA-binding domain"/>
    <property type="match status" value="1"/>
</dbReference>
<evidence type="ECO:0000313" key="5">
    <source>
        <dbReference type="EMBL" id="KIM72255.1"/>
    </source>
</evidence>
<dbReference type="PANTHER" id="PTHR43712:SF2">
    <property type="entry name" value="O-METHYLTRANSFERASE CICE"/>
    <property type="match status" value="1"/>
</dbReference>
<evidence type="ECO:0000256" key="1">
    <source>
        <dbReference type="ARBA" id="ARBA00022603"/>
    </source>
</evidence>
<accession>A0A0C3EHZ3</accession>
<evidence type="ECO:0000256" key="2">
    <source>
        <dbReference type="ARBA" id="ARBA00022679"/>
    </source>
</evidence>
<dbReference type="Proteomes" id="UP000054166">
    <property type="component" value="Unassembled WGS sequence"/>
</dbReference>
<keyword evidence="3" id="KW-0949">S-adenosyl-L-methionine</keyword>
<keyword evidence="1" id="KW-0489">Methyltransferase</keyword>
<dbReference type="Gene3D" id="1.10.10.10">
    <property type="entry name" value="Winged helix-like DNA-binding domain superfamily/Winged helix DNA-binding domain"/>
    <property type="match status" value="1"/>
</dbReference>
<dbReference type="SUPFAM" id="SSF53335">
    <property type="entry name" value="S-adenosyl-L-methionine-dependent methyltransferases"/>
    <property type="match status" value="1"/>
</dbReference>
<evidence type="ECO:0000259" key="4">
    <source>
        <dbReference type="Pfam" id="PF00891"/>
    </source>
</evidence>
<reference evidence="5" key="3">
    <citation type="submission" date="2015-02" db="EMBL/GenBank/DDBJ databases">
        <title>Evolutionary Origins and Diversification of the Mycorrhizal Mutualists.</title>
        <authorList>
            <consortium name="DOE Joint Genome Institute"/>
            <consortium name="Mycorrhizal Genomics Consortium"/>
            <person name="Kohler A."/>
            <person name="Kuo A."/>
            <person name="Nagy L.G."/>
            <person name="Floudas D."/>
            <person name="Copeland A."/>
            <person name="Barry K.W."/>
            <person name="Cichocki N."/>
            <person name="Veneault-Fourrey C."/>
            <person name="LaButti K."/>
            <person name="Lindquist E.A."/>
            <person name="Lipzen A."/>
            <person name="Lundell T."/>
            <person name="Morin E."/>
            <person name="Murat C."/>
            <person name="Riley R."/>
            <person name="Ohm R."/>
            <person name="Sun H."/>
            <person name="Tunlid A."/>
            <person name="Henrissat B."/>
            <person name="Grigoriev I.V."/>
            <person name="Hibbett D.S."/>
            <person name="Martin F."/>
        </authorList>
    </citation>
    <scope>NUCLEOTIDE SEQUENCE</scope>
    <source>
        <strain evidence="5">F 1598</strain>
    </source>
</reference>
<reference evidence="7" key="2">
    <citation type="submission" date="2015-01" db="EMBL/GenBank/DDBJ databases">
        <title>Evolutionary Origins and Diversification of the Mycorrhizal Mutualists.</title>
        <authorList>
            <consortium name="DOE Joint Genome Institute"/>
            <consortium name="Mycorrhizal Genomics Consortium"/>
            <person name="Kohler A."/>
            <person name="Kuo A."/>
            <person name="Nagy L.G."/>
            <person name="Floudas D."/>
            <person name="Copeland A."/>
            <person name="Barry K.W."/>
            <person name="Cichocki N."/>
            <person name="Veneault-Fourrey C."/>
            <person name="LaButti K."/>
            <person name="Lindquist E.A."/>
            <person name="Lipzen A."/>
            <person name="Lundell T."/>
            <person name="Morin E."/>
            <person name="Murat C."/>
            <person name="Riley R."/>
            <person name="Ohm R."/>
            <person name="Sun H."/>
            <person name="Tunlid A."/>
            <person name="Henrissat B."/>
            <person name="Grigoriev I.V."/>
            <person name="Hibbett D.S."/>
            <person name="Martin F."/>
        </authorList>
    </citation>
    <scope>NUCLEOTIDE SEQUENCE [LARGE SCALE GENOMIC DNA]</scope>
    <source>
        <strain evidence="6 7">F 1598</strain>
    </source>
</reference>
<dbReference type="OrthoDB" id="1606438at2759"/>
<gene>
    <name evidence="6" type="ORF">PILCRDRAFT_829636</name>
    <name evidence="5" type="ORF">PILCRDRAFT_829869</name>
</gene>
<dbReference type="Gene3D" id="3.40.50.150">
    <property type="entry name" value="Vaccinia Virus protein VP39"/>
    <property type="match status" value="1"/>
</dbReference>
<proteinExistence type="predicted"/>
<protein>
    <recommendedName>
        <fullName evidence="4">O-methyltransferase C-terminal domain-containing protein</fullName>
    </recommendedName>
</protein>
<evidence type="ECO:0000313" key="6">
    <source>
        <dbReference type="EMBL" id="KIM72649.1"/>
    </source>
</evidence>
<evidence type="ECO:0000313" key="7">
    <source>
        <dbReference type="Proteomes" id="UP000054166"/>
    </source>
</evidence>
<sequence>MSPSAREELSALLDLITNATTKAIAEYEKNGSGIPSLKEQHALDNDGGSLGLRMAIRQLRGACEQLCATLALPTDTLLSRTLSMYEPTCMRLVTEAGVVDALVDHPNGLHVSELGRRTGIEQGKLAHILRFLSMKHCFVEVGADVFANSRLSWPLLSTTPMASLIGIWANEFYEGARNICETYRDPQYGSSYAPERSPLMIFFNNRDGTPNRTFFDWMVNDKTTVNNKTMLERFNHAMAVSNTRWTLTQDMPWHKYFPTNGAKPKLCDIGGGVGFAAMELTKQFPDIHITVQDTRQVISHAPSVWQRDCPDAMKRQQVDFVPFNFLTDKPVLNHDIYYVCGTDPAKYIDASRHFTDQIRHVIHDWPDAEVVKILQLVCSAMTANNVMLIHQFILSQPHVKIDQNWNEGRATQSAPYPLIESYGAGNLFEFQMDLTMLMAFNAKERSVAETVELGEKAGLKFETFWDCCDYGILVFRKA</sequence>
<dbReference type="Pfam" id="PF00891">
    <property type="entry name" value="Methyltransf_2"/>
    <property type="match status" value="1"/>
</dbReference>
<organism evidence="5 7">
    <name type="scientific">Piloderma croceum (strain F 1598)</name>
    <dbReference type="NCBI Taxonomy" id="765440"/>
    <lineage>
        <taxon>Eukaryota</taxon>
        <taxon>Fungi</taxon>
        <taxon>Dikarya</taxon>
        <taxon>Basidiomycota</taxon>
        <taxon>Agaricomycotina</taxon>
        <taxon>Agaricomycetes</taxon>
        <taxon>Agaricomycetidae</taxon>
        <taxon>Atheliales</taxon>
        <taxon>Atheliaceae</taxon>
        <taxon>Piloderma</taxon>
    </lineage>
</organism>
<dbReference type="AlphaFoldDB" id="A0A0C3EHZ3"/>
<keyword evidence="2" id="KW-0808">Transferase</keyword>
<keyword evidence="7" id="KW-1185">Reference proteome</keyword>